<proteinExistence type="predicted"/>
<reference evidence="1 2" key="1">
    <citation type="submission" date="2019-03" db="EMBL/GenBank/DDBJ databases">
        <title>Single cell metagenomics reveals metabolic interactions within the superorganism composed of flagellate Streblomastix strix and complex community of Bacteroidetes bacteria on its surface.</title>
        <authorList>
            <person name="Treitli S.C."/>
            <person name="Kolisko M."/>
            <person name="Husnik F."/>
            <person name="Keeling P."/>
            <person name="Hampl V."/>
        </authorList>
    </citation>
    <scope>NUCLEOTIDE SEQUENCE [LARGE SCALE GENOMIC DNA]</scope>
    <source>
        <strain evidence="1">St1</strain>
    </source>
</reference>
<comment type="caution">
    <text evidence="1">The sequence shown here is derived from an EMBL/GenBank/DDBJ whole genome shotgun (WGS) entry which is preliminary data.</text>
</comment>
<evidence type="ECO:0000313" key="1">
    <source>
        <dbReference type="EMBL" id="KAA6302240.1"/>
    </source>
</evidence>
<organism evidence="1 2">
    <name type="scientific">Candidatus Ordinivivax streblomastigis</name>
    <dbReference type="NCBI Taxonomy" id="2540710"/>
    <lineage>
        <taxon>Bacteria</taxon>
        <taxon>Pseudomonadati</taxon>
        <taxon>Bacteroidota</taxon>
        <taxon>Bacteroidia</taxon>
        <taxon>Bacteroidales</taxon>
        <taxon>Candidatus Ordinivivax</taxon>
    </lineage>
</organism>
<protein>
    <submittedName>
        <fullName evidence="1">Uncharacterized protein</fullName>
    </submittedName>
</protein>
<dbReference type="Proteomes" id="UP000324575">
    <property type="component" value="Unassembled WGS sequence"/>
</dbReference>
<dbReference type="InterPro" id="IPR046070">
    <property type="entry name" value="DUF6029"/>
</dbReference>
<accession>A0A5M8P1P4</accession>
<gene>
    <name evidence="1" type="ORF">EZS26_001600</name>
</gene>
<dbReference type="Pfam" id="PF19494">
    <property type="entry name" value="DUF6029"/>
    <property type="match status" value="1"/>
</dbReference>
<sequence>MIKNSLFGILLLSFFTFSLLAQEKSKLPFSLHGSIQSDILFSQEDESIGAQSSDEFALTNTYADLNLLSNYLDAGVRFEYLKYPLPGFESDFAGWGVFHFYATGKYKKAKLTVGDFYDQFGNGLIFRTYEERSLGIDNSLRGARLVLEPFKGVQFKALGGQQRRYWEHNDGYVLGSDLELSLDQWIKKLEESNTYLTLGGSFVSKHEGDEIITTDAIHRLNLPENVGAYDIRARLQKGNYTFLAEYAGKANDPSFDNNYIYKEGSALLLSGSYAKSGLSALLQAKRSDNMSFRSRRSDIENPSFINRLPAFTTQQTYALAALYPYATQPDGEWAFQSSFSYNFKRNTSLGGKYGTIVKVNASHIRNIDKQYIDGYDPNNAKTIMGTDGYTSSFFKVGKEIYYQDLNINIDKKLTKDFKLNLMYMNQYFDQWVIQKEGNGDVVKSNIFIAEGKYQINKKMTLRSELQYLNTKQDEGDWLCGVIELSLLPSFMFTLSDLYNAGETDIHYYKALISYTYNAHFIQFGYGRTRAGRDCSGGVCREVPASRGFTLSYNYNF</sequence>
<evidence type="ECO:0000313" key="2">
    <source>
        <dbReference type="Proteomes" id="UP000324575"/>
    </source>
</evidence>
<dbReference type="EMBL" id="SNRX01000009">
    <property type="protein sequence ID" value="KAA6302240.1"/>
    <property type="molecule type" value="Genomic_DNA"/>
</dbReference>
<dbReference type="SUPFAM" id="SSF56935">
    <property type="entry name" value="Porins"/>
    <property type="match status" value="1"/>
</dbReference>
<dbReference type="AlphaFoldDB" id="A0A5M8P1P4"/>
<name>A0A5M8P1P4_9BACT</name>